<evidence type="ECO:0000313" key="2">
    <source>
        <dbReference type="Proteomes" id="UP000095713"/>
    </source>
</evidence>
<proteinExistence type="predicted"/>
<sequence>MKKGILFFISLSILFSCHQDDDNNPVDQNLNKVLLLKVDYLTNTFENGTELTFKNTTSSFTIKNEYTTPGDFGNIKLTYKELNETLFDGSIIWLGSGKRNFPATLLDSNTFEEVKTEDFLTPKSGFENIFNPHNETYDYNPIWASVQKLAKVRDYLKSNPNATVKLFLYTPSVGVGNPKEWDWYIFIKN</sequence>
<gene>
    <name evidence="1" type="ORF">A8C32_10180</name>
</gene>
<evidence type="ECO:0000313" key="1">
    <source>
        <dbReference type="EMBL" id="OEK09868.1"/>
    </source>
</evidence>
<keyword evidence="2" id="KW-1185">Reference proteome</keyword>
<protein>
    <submittedName>
        <fullName evidence="1">Uncharacterized protein</fullName>
    </submittedName>
</protein>
<dbReference type="Proteomes" id="UP000095713">
    <property type="component" value="Unassembled WGS sequence"/>
</dbReference>
<dbReference type="EMBL" id="MDJD01000006">
    <property type="protein sequence ID" value="OEK09868.1"/>
    <property type="molecule type" value="Genomic_DNA"/>
</dbReference>
<comment type="caution">
    <text evidence="1">The sequence shown here is derived from an EMBL/GenBank/DDBJ whole genome shotgun (WGS) entry which is preliminary data.</text>
</comment>
<dbReference type="PROSITE" id="PS51257">
    <property type="entry name" value="PROKAR_LIPOPROTEIN"/>
    <property type="match status" value="1"/>
</dbReference>
<dbReference type="STRING" id="1849968.A8C32_10180"/>
<dbReference type="OrthoDB" id="1339516at2"/>
<accession>A0A1E5TEU5</accession>
<organism evidence="1 2">
    <name type="scientific">Flavivirga aquatica</name>
    <dbReference type="NCBI Taxonomy" id="1849968"/>
    <lineage>
        <taxon>Bacteria</taxon>
        <taxon>Pseudomonadati</taxon>
        <taxon>Bacteroidota</taxon>
        <taxon>Flavobacteriia</taxon>
        <taxon>Flavobacteriales</taxon>
        <taxon>Flavobacteriaceae</taxon>
        <taxon>Flavivirga</taxon>
    </lineage>
</organism>
<reference evidence="1 2" key="1">
    <citation type="submission" date="2016-05" db="EMBL/GenBank/DDBJ databases">
        <title>Draft Genome Sequence of Algibacter sp. Strain SK-16 Isolated from the Surface Water of Aburatsubo Inlet.</title>
        <authorList>
            <person name="Wong S.-K."/>
            <person name="Yoshizawa S."/>
            <person name="Nakajima Y."/>
            <person name="Ogura Y."/>
            <person name="Tetsuya H."/>
            <person name="Hamasaki K."/>
        </authorList>
    </citation>
    <scope>NUCLEOTIDE SEQUENCE [LARGE SCALE GENOMIC DNA]</scope>
    <source>
        <strain evidence="1 2">SK-16</strain>
    </source>
</reference>
<dbReference type="RefSeq" id="WP_069828528.1">
    <property type="nucleotide sequence ID" value="NZ_MDJD01000006.1"/>
</dbReference>
<name>A0A1E5TEU5_9FLAO</name>
<dbReference type="AlphaFoldDB" id="A0A1E5TEU5"/>